<evidence type="ECO:0000313" key="2">
    <source>
        <dbReference type="Proteomes" id="UP001336020"/>
    </source>
</evidence>
<gene>
    <name evidence="1" type="ORF">Q7514_32735</name>
</gene>
<protein>
    <submittedName>
        <fullName evidence="1">Uncharacterized protein</fullName>
    </submittedName>
</protein>
<name>A0ABU7LL44_9NOCA</name>
<reference evidence="1 2" key="1">
    <citation type="submission" date="2023-07" db="EMBL/GenBank/DDBJ databases">
        <authorList>
            <person name="Girao M."/>
            <person name="Carvalho M.F."/>
        </authorList>
    </citation>
    <scope>NUCLEOTIDE SEQUENCE [LARGE SCALE GENOMIC DNA]</scope>
    <source>
        <strain evidence="1 2">YIM65754</strain>
    </source>
</reference>
<evidence type="ECO:0000313" key="1">
    <source>
        <dbReference type="EMBL" id="MEE2062297.1"/>
    </source>
</evidence>
<comment type="caution">
    <text evidence="1">The sequence shown here is derived from an EMBL/GenBank/DDBJ whole genome shotgun (WGS) entry which is preliminary data.</text>
</comment>
<proteinExistence type="predicted"/>
<accession>A0ABU7LL44</accession>
<dbReference type="Proteomes" id="UP001336020">
    <property type="component" value="Unassembled WGS sequence"/>
</dbReference>
<dbReference type="EMBL" id="JAUTXY010000034">
    <property type="protein sequence ID" value="MEE2062297.1"/>
    <property type="molecule type" value="Genomic_DNA"/>
</dbReference>
<keyword evidence="2" id="KW-1185">Reference proteome</keyword>
<sequence length="74" mass="8567">MTTRTITVELKFPDTETNLDDRYADAANAIWAILKAMAEPDRFEFQVHHDGSHSTLGDELNARWAEYGRNARWE</sequence>
<dbReference type="RefSeq" id="WP_330137331.1">
    <property type="nucleotide sequence ID" value="NZ_JAUTXY010000034.1"/>
</dbReference>
<organism evidence="1 2">
    <name type="scientific">Rhodococcus artemisiae</name>
    <dbReference type="NCBI Taxonomy" id="714159"/>
    <lineage>
        <taxon>Bacteria</taxon>
        <taxon>Bacillati</taxon>
        <taxon>Actinomycetota</taxon>
        <taxon>Actinomycetes</taxon>
        <taxon>Mycobacteriales</taxon>
        <taxon>Nocardiaceae</taxon>
        <taxon>Rhodococcus</taxon>
    </lineage>
</organism>